<dbReference type="PANTHER" id="PTHR46875:SF1">
    <property type="entry name" value="TUMOR NECROSIS FACTOR RECEPTOR SUPERFAMILY MEMBER 5"/>
    <property type="match status" value="1"/>
</dbReference>
<accession>A0A672ZPK7</accession>
<dbReference type="SUPFAM" id="SSF57586">
    <property type="entry name" value="TNF receptor-like"/>
    <property type="match status" value="1"/>
</dbReference>
<dbReference type="AlphaFoldDB" id="A0A672ZPK7"/>
<sequence length="275" mass="30776">MLYQSLYLVVICLLNINTFGYATSCNDQQEMVSGRCCDKCQPGQFAEELCSEHRQTVCSPCPEGYFANTSNVLDRCEKCQDCQESSEKCTSTTDAKCSCRSGFLCSNDMCTKCVENRCVAGQKLTKTSRNFSHVTQYTYGCESICPDDKTYFDEKDNTCKTHTQCRALGLVELFPGNKTHDAVCWFPDVPKSEQRAGDSFHVILSIAIVSLSLSLLVFFCFTCVKNLKKLKKDTNPDRTAHSLNHADFHLSKEESGLQLIIQDEVKAIDSVVESI</sequence>
<name>A0A672ZPK7_9TELE</name>
<reference evidence="5" key="3">
    <citation type="submission" date="2025-09" db="UniProtKB">
        <authorList>
            <consortium name="Ensembl"/>
        </authorList>
    </citation>
    <scope>IDENTIFICATION</scope>
</reference>
<keyword evidence="2" id="KW-0472">Membrane</keyword>
<feature type="domain" description="TNFR-Cys" evidence="4">
    <location>
        <begin position="60"/>
        <end position="97"/>
    </location>
</feature>
<evidence type="ECO:0000256" key="1">
    <source>
        <dbReference type="PROSITE-ProRule" id="PRU00206"/>
    </source>
</evidence>
<comment type="caution">
    <text evidence="1">Lacks conserved residue(s) required for the propagation of feature annotation.</text>
</comment>
<feature type="chain" id="PRO_5025353335" description="TNFR-Cys domain-containing protein" evidence="3">
    <location>
        <begin position="23"/>
        <end position="275"/>
    </location>
</feature>
<evidence type="ECO:0000259" key="4">
    <source>
        <dbReference type="PROSITE" id="PS50050"/>
    </source>
</evidence>
<dbReference type="GO" id="GO:0035631">
    <property type="term" value="C:CD40 receptor complex"/>
    <property type="evidence" value="ECO:0007669"/>
    <property type="project" value="TreeGrafter"/>
</dbReference>
<feature type="disulfide bond" evidence="1">
    <location>
        <begin position="61"/>
        <end position="76"/>
    </location>
</feature>
<dbReference type="SMART" id="SM00208">
    <property type="entry name" value="TNFR"/>
    <property type="match status" value="3"/>
</dbReference>
<keyword evidence="2" id="KW-1133">Transmembrane helix</keyword>
<protein>
    <recommendedName>
        <fullName evidence="4">TNFR-Cys domain-containing protein</fullName>
    </recommendedName>
</protein>
<dbReference type="GO" id="GO:0002768">
    <property type="term" value="P:immune response-regulating cell surface receptor signaling pathway"/>
    <property type="evidence" value="ECO:0007669"/>
    <property type="project" value="TreeGrafter"/>
</dbReference>
<feature type="repeat" description="TNFR-Cys" evidence="1">
    <location>
        <begin position="60"/>
        <end position="97"/>
    </location>
</feature>
<gene>
    <name evidence="5" type="primary">tnfrsf18</name>
</gene>
<reference evidence="5" key="1">
    <citation type="submission" date="2019-06" db="EMBL/GenBank/DDBJ databases">
        <authorList>
            <consortium name="Wellcome Sanger Institute Data Sharing"/>
        </authorList>
    </citation>
    <scope>NUCLEOTIDE SEQUENCE [LARGE SCALE GENOMIC DNA]</scope>
</reference>
<proteinExistence type="predicted"/>
<dbReference type="InterPro" id="IPR001368">
    <property type="entry name" value="TNFR/NGFR_Cys_rich_reg"/>
</dbReference>
<dbReference type="PROSITE" id="PS50050">
    <property type="entry name" value="TNFR_NGFR_2"/>
    <property type="match status" value="1"/>
</dbReference>
<evidence type="ECO:0000313" key="6">
    <source>
        <dbReference type="Proteomes" id="UP000472271"/>
    </source>
</evidence>
<keyword evidence="1" id="KW-1015">Disulfide bond</keyword>
<dbReference type="GO" id="GO:0009897">
    <property type="term" value="C:external side of plasma membrane"/>
    <property type="evidence" value="ECO:0007669"/>
    <property type="project" value="TreeGrafter"/>
</dbReference>
<feature type="signal peptide" evidence="3">
    <location>
        <begin position="1"/>
        <end position="22"/>
    </location>
</feature>
<keyword evidence="6" id="KW-1185">Reference proteome</keyword>
<keyword evidence="3" id="KW-0732">Signal</keyword>
<evidence type="ECO:0000313" key="5">
    <source>
        <dbReference type="Ensembl" id="ENSSORP00005018759.1"/>
    </source>
</evidence>
<dbReference type="InParanoid" id="A0A672ZPK7"/>
<keyword evidence="2" id="KW-0812">Transmembrane</keyword>
<evidence type="ECO:0000256" key="3">
    <source>
        <dbReference type="SAM" id="SignalP"/>
    </source>
</evidence>
<dbReference type="PANTHER" id="PTHR46875">
    <property type="entry name" value="TUMOR NECROSIS FACTOR RECEPTOR SUPERFAMILY MEMBER 5"/>
    <property type="match status" value="1"/>
</dbReference>
<dbReference type="Ensembl" id="ENSSORT00005019308.1">
    <property type="protein sequence ID" value="ENSSORP00005018759.1"/>
    <property type="gene ID" value="ENSSORG00005009233.1"/>
</dbReference>
<evidence type="ECO:0000256" key="2">
    <source>
        <dbReference type="SAM" id="Phobius"/>
    </source>
</evidence>
<reference evidence="5" key="2">
    <citation type="submission" date="2025-08" db="UniProtKB">
        <authorList>
            <consortium name="Ensembl"/>
        </authorList>
    </citation>
    <scope>IDENTIFICATION</scope>
</reference>
<dbReference type="Pfam" id="PF00020">
    <property type="entry name" value="TNFR_c6"/>
    <property type="match status" value="1"/>
</dbReference>
<dbReference type="OrthoDB" id="9374769at2759"/>
<organism evidence="5 6">
    <name type="scientific">Sphaeramia orbicularis</name>
    <name type="common">orbiculate cardinalfish</name>
    <dbReference type="NCBI Taxonomy" id="375764"/>
    <lineage>
        <taxon>Eukaryota</taxon>
        <taxon>Metazoa</taxon>
        <taxon>Chordata</taxon>
        <taxon>Craniata</taxon>
        <taxon>Vertebrata</taxon>
        <taxon>Euteleostomi</taxon>
        <taxon>Actinopterygii</taxon>
        <taxon>Neopterygii</taxon>
        <taxon>Teleostei</taxon>
        <taxon>Neoteleostei</taxon>
        <taxon>Acanthomorphata</taxon>
        <taxon>Gobiaria</taxon>
        <taxon>Kurtiformes</taxon>
        <taxon>Apogonoidei</taxon>
        <taxon>Apogonidae</taxon>
        <taxon>Apogoninae</taxon>
        <taxon>Sphaeramia</taxon>
    </lineage>
</organism>
<feature type="transmembrane region" description="Helical" evidence="2">
    <location>
        <begin position="200"/>
        <end position="224"/>
    </location>
</feature>
<dbReference type="InterPro" id="IPR052135">
    <property type="entry name" value="TNFRSF5"/>
</dbReference>
<dbReference type="Gene3D" id="2.10.50.10">
    <property type="entry name" value="Tumor Necrosis Factor Receptor, subunit A, domain 2"/>
    <property type="match status" value="2"/>
</dbReference>
<dbReference type="Proteomes" id="UP000472271">
    <property type="component" value="Chromosome 5"/>
</dbReference>